<dbReference type="GO" id="GO:0004497">
    <property type="term" value="F:monooxygenase activity"/>
    <property type="evidence" value="ECO:0007669"/>
    <property type="project" value="UniProtKB-KW"/>
</dbReference>
<dbReference type="InterPro" id="IPR036396">
    <property type="entry name" value="Cyt_P450_sf"/>
</dbReference>
<dbReference type="PRINTS" id="PR00463">
    <property type="entry name" value="EP450I"/>
</dbReference>
<dbReference type="AlphaFoldDB" id="A0AAV5BYZ0"/>
<keyword evidence="3" id="KW-0503">Monooxygenase</keyword>
<reference evidence="4" key="1">
    <citation type="journal article" date="2018" name="DNA Res.">
        <title>Multiple hybrid de novo genome assembly of finger millet, an orphan allotetraploid crop.</title>
        <authorList>
            <person name="Hatakeyama M."/>
            <person name="Aluri S."/>
            <person name="Balachadran M.T."/>
            <person name="Sivarajan S.R."/>
            <person name="Patrignani A."/>
            <person name="Gruter S."/>
            <person name="Poveda L."/>
            <person name="Shimizu-Inatsugi R."/>
            <person name="Baeten J."/>
            <person name="Francoijs K.J."/>
            <person name="Nataraja K.N."/>
            <person name="Reddy Y.A.N."/>
            <person name="Phadnis S."/>
            <person name="Ravikumar R.L."/>
            <person name="Schlapbach R."/>
            <person name="Sreeman S.M."/>
            <person name="Shimizu K.K."/>
        </authorList>
    </citation>
    <scope>NUCLEOTIDE SEQUENCE</scope>
</reference>
<dbReference type="InterPro" id="IPR001128">
    <property type="entry name" value="Cyt_P450"/>
</dbReference>
<keyword evidence="3" id="KW-0560">Oxidoreductase</keyword>
<dbReference type="EMBL" id="BQKI01000003">
    <property type="protein sequence ID" value="GJM91621.1"/>
    <property type="molecule type" value="Genomic_DNA"/>
</dbReference>
<dbReference type="PANTHER" id="PTHR47950:SF48">
    <property type="entry name" value="CYTOCHROME P450 FAMILY PROTEIN, EXPRESSED"/>
    <property type="match status" value="1"/>
</dbReference>
<dbReference type="PANTHER" id="PTHR47950">
    <property type="entry name" value="CYTOCHROME P450, FAMILY 76, SUBFAMILY C, POLYPEPTIDE 5-RELATED"/>
    <property type="match status" value="1"/>
</dbReference>
<evidence type="ECO:0000313" key="5">
    <source>
        <dbReference type="Proteomes" id="UP001054889"/>
    </source>
</evidence>
<comment type="caution">
    <text evidence="4">The sequence shown here is derived from an EMBL/GenBank/DDBJ whole genome shotgun (WGS) entry which is preliminary data.</text>
</comment>
<organism evidence="4 5">
    <name type="scientific">Eleusine coracana subsp. coracana</name>
    <dbReference type="NCBI Taxonomy" id="191504"/>
    <lineage>
        <taxon>Eukaryota</taxon>
        <taxon>Viridiplantae</taxon>
        <taxon>Streptophyta</taxon>
        <taxon>Embryophyta</taxon>
        <taxon>Tracheophyta</taxon>
        <taxon>Spermatophyta</taxon>
        <taxon>Magnoliopsida</taxon>
        <taxon>Liliopsida</taxon>
        <taxon>Poales</taxon>
        <taxon>Poaceae</taxon>
        <taxon>PACMAD clade</taxon>
        <taxon>Chloridoideae</taxon>
        <taxon>Cynodonteae</taxon>
        <taxon>Eleusininae</taxon>
        <taxon>Eleusine</taxon>
    </lineage>
</organism>
<protein>
    <recommendedName>
        <fullName evidence="6">Cytochrome P450</fullName>
    </recommendedName>
</protein>
<evidence type="ECO:0000256" key="3">
    <source>
        <dbReference type="RuleBase" id="RU000461"/>
    </source>
</evidence>
<dbReference type="GO" id="GO:0020037">
    <property type="term" value="F:heme binding"/>
    <property type="evidence" value="ECO:0007669"/>
    <property type="project" value="InterPro"/>
</dbReference>
<sequence>MVFSAFLACALVTLITIHVLLVLGKNKRRCKTGGSLAPPPGPAGHPLLGNLLYFFGPLRHNPHRGLSSLAETYGPVLSLRLGLTRTIVVVSSPAAAHDALTKNDAALAARLVPDSVCALSYSATSMVFLPSSNKLWKQDRAIIGSRFSSARGLETIQPILERHAHKLMKHFRACYGRPVIVREAVNGTVLNIISNILFSKDVVDLQGPQTFKGLIAPVLEEWSKSNVADAFPLLAPLDHLLGSRRRISIHLAKLFRFFDREIIEERLANTDTSGKHNDVLDVLLARFAQSKLTRQQITTFLTDMFIAASDTSTVTVQRALAELLRHPEKMEKLRAELVARLGFNDFIKDTDLDELPYLQAVVKETLRLHPAVPLIPREVVADGVSLAGFPVPVGTGVVINLWAIERDEKAWPQPEEFVPERFLVGSPVHFQGTENFAYKPFGAGRRVCPGMDYTAHSVPLLLASLLHKMEWKLPEGMSPEDIDLSDRYGTVLDLATPLRAVPVSAA</sequence>
<dbReference type="SUPFAM" id="SSF48264">
    <property type="entry name" value="Cytochrome P450"/>
    <property type="match status" value="1"/>
</dbReference>
<dbReference type="Pfam" id="PF00067">
    <property type="entry name" value="p450"/>
    <property type="match status" value="1"/>
</dbReference>
<dbReference type="GO" id="GO:0016705">
    <property type="term" value="F:oxidoreductase activity, acting on paired donors, with incorporation or reduction of molecular oxygen"/>
    <property type="evidence" value="ECO:0007669"/>
    <property type="project" value="InterPro"/>
</dbReference>
<proteinExistence type="inferred from homology"/>
<dbReference type="Gene3D" id="1.10.630.10">
    <property type="entry name" value="Cytochrome P450"/>
    <property type="match status" value="1"/>
</dbReference>
<reference evidence="4" key="2">
    <citation type="submission" date="2021-12" db="EMBL/GenBank/DDBJ databases">
        <title>Resequencing data analysis of finger millet.</title>
        <authorList>
            <person name="Hatakeyama M."/>
            <person name="Aluri S."/>
            <person name="Balachadran M.T."/>
            <person name="Sivarajan S.R."/>
            <person name="Poveda L."/>
            <person name="Shimizu-Inatsugi R."/>
            <person name="Schlapbach R."/>
            <person name="Sreeman S.M."/>
            <person name="Shimizu K.K."/>
        </authorList>
    </citation>
    <scope>NUCLEOTIDE SEQUENCE</scope>
</reference>
<dbReference type="InterPro" id="IPR017972">
    <property type="entry name" value="Cyt_P450_CS"/>
</dbReference>
<evidence type="ECO:0000256" key="1">
    <source>
        <dbReference type="ARBA" id="ARBA00010617"/>
    </source>
</evidence>
<dbReference type="PRINTS" id="PR00385">
    <property type="entry name" value="P450"/>
</dbReference>
<dbReference type="Proteomes" id="UP001054889">
    <property type="component" value="Unassembled WGS sequence"/>
</dbReference>
<accession>A0AAV5BYZ0</accession>
<dbReference type="PROSITE" id="PS00086">
    <property type="entry name" value="CYTOCHROME_P450"/>
    <property type="match status" value="1"/>
</dbReference>
<comment type="similarity">
    <text evidence="1 3">Belongs to the cytochrome P450 family.</text>
</comment>
<evidence type="ECO:0000256" key="2">
    <source>
        <dbReference type="PIRSR" id="PIRSR602401-1"/>
    </source>
</evidence>
<gene>
    <name evidence="4" type="primary">ga08016</name>
    <name evidence="4" type="ORF">PR202_ga08016</name>
</gene>
<keyword evidence="2 3" id="KW-0408">Iron</keyword>
<keyword evidence="2 3" id="KW-0479">Metal-binding</keyword>
<evidence type="ECO:0000313" key="4">
    <source>
        <dbReference type="EMBL" id="GJM91621.1"/>
    </source>
</evidence>
<dbReference type="InterPro" id="IPR002401">
    <property type="entry name" value="Cyt_P450_E_grp-I"/>
</dbReference>
<name>A0AAV5BYZ0_ELECO</name>
<keyword evidence="5" id="KW-1185">Reference proteome</keyword>
<feature type="binding site" description="axial binding residue" evidence="2">
    <location>
        <position position="448"/>
    </location>
    <ligand>
        <name>heme</name>
        <dbReference type="ChEBI" id="CHEBI:30413"/>
    </ligand>
    <ligandPart>
        <name>Fe</name>
        <dbReference type="ChEBI" id="CHEBI:18248"/>
    </ligandPart>
</feature>
<keyword evidence="2 3" id="KW-0349">Heme</keyword>
<comment type="cofactor">
    <cofactor evidence="2">
        <name>heme</name>
        <dbReference type="ChEBI" id="CHEBI:30413"/>
    </cofactor>
</comment>
<evidence type="ECO:0008006" key="6">
    <source>
        <dbReference type="Google" id="ProtNLM"/>
    </source>
</evidence>
<dbReference type="GO" id="GO:0005506">
    <property type="term" value="F:iron ion binding"/>
    <property type="evidence" value="ECO:0007669"/>
    <property type="project" value="InterPro"/>
</dbReference>